<organism evidence="3">
    <name type="scientific">Candidatus Kentrum sp. DK</name>
    <dbReference type="NCBI Taxonomy" id="2126562"/>
    <lineage>
        <taxon>Bacteria</taxon>
        <taxon>Pseudomonadati</taxon>
        <taxon>Pseudomonadota</taxon>
        <taxon>Gammaproteobacteria</taxon>
        <taxon>Candidatus Kentrum</taxon>
    </lineage>
</organism>
<dbReference type="Gene3D" id="3.40.50.1400">
    <property type="match status" value="2"/>
</dbReference>
<protein>
    <submittedName>
        <fullName evidence="3">Sirohydrochlorin cobaltochelatase</fullName>
    </submittedName>
</protein>
<proteinExistence type="predicted"/>
<dbReference type="CDD" id="cd03416">
    <property type="entry name" value="CbiX_SirB_N"/>
    <property type="match status" value="1"/>
</dbReference>
<keyword evidence="1" id="KW-0479">Metal-binding</keyword>
<reference evidence="3" key="1">
    <citation type="submission" date="2019-02" db="EMBL/GenBank/DDBJ databases">
        <authorList>
            <person name="Gruber-Vodicka R. H."/>
            <person name="Seah K. B. B."/>
        </authorList>
    </citation>
    <scope>NUCLEOTIDE SEQUENCE</scope>
    <source>
        <strain evidence="3">BECK_DK47</strain>
    </source>
</reference>
<dbReference type="InterPro" id="IPR050963">
    <property type="entry name" value="Sirohydro_Cobaltochel/CbiX"/>
</dbReference>
<dbReference type="EMBL" id="CAADEX010000145">
    <property type="protein sequence ID" value="VFJ65104.1"/>
    <property type="molecule type" value="Genomic_DNA"/>
</dbReference>
<dbReference type="PANTHER" id="PTHR33542:SF3">
    <property type="entry name" value="SIROHYDROCHLORIN FERROCHELATASE, CHLOROPLASTIC"/>
    <property type="match status" value="1"/>
</dbReference>
<dbReference type="PANTHER" id="PTHR33542">
    <property type="entry name" value="SIROHYDROCHLORIN FERROCHELATASE, CHLOROPLASTIC"/>
    <property type="match status" value="1"/>
</dbReference>
<dbReference type="GO" id="GO:0046872">
    <property type="term" value="F:metal ion binding"/>
    <property type="evidence" value="ECO:0007669"/>
    <property type="project" value="UniProtKB-KW"/>
</dbReference>
<accession>A0A450TDQ9</accession>
<dbReference type="CDD" id="cd03414">
    <property type="entry name" value="CbiX_SirB_C"/>
    <property type="match status" value="1"/>
</dbReference>
<dbReference type="AlphaFoldDB" id="A0A450TDQ9"/>
<dbReference type="Pfam" id="PF01903">
    <property type="entry name" value="CbiX"/>
    <property type="match status" value="2"/>
</dbReference>
<dbReference type="SUPFAM" id="SSF53800">
    <property type="entry name" value="Chelatase"/>
    <property type="match status" value="1"/>
</dbReference>
<sequence length="286" mass="32270">MQKAQTDTKIRADSENEHQHPMKDIILLVGHGSRGPDGNRETEEFAARWRERIPDWDIRLCHIEFADVLLEGGLDEAARGAERVIVAPLIINAAGHVKTEIPAAIAAARRRYPAVAFVYVPHLGACDAILAILRRYLDRAMRALDMPDPVTTGVILLGRGSSDPMANGEVAKMARWLFEASGHELVDIAFTGITHPRLERVVQRQARLGMMQIVILPYYLFTGRLMERIKNQVAHLERQYPRLRFARGEYFGFEEEIFQLLDKRIRDAGKPEAGMPCDGCARKPLE</sequence>
<evidence type="ECO:0000313" key="3">
    <source>
        <dbReference type="EMBL" id="VFJ65104.1"/>
    </source>
</evidence>
<gene>
    <name evidence="3" type="ORF">BECKDK2373B_GA0170837_11458</name>
</gene>
<dbReference type="InterPro" id="IPR002762">
    <property type="entry name" value="CbiX-like"/>
</dbReference>
<evidence type="ECO:0000256" key="1">
    <source>
        <dbReference type="ARBA" id="ARBA00022723"/>
    </source>
</evidence>
<keyword evidence="2" id="KW-0456">Lyase</keyword>
<dbReference type="GO" id="GO:0016829">
    <property type="term" value="F:lyase activity"/>
    <property type="evidence" value="ECO:0007669"/>
    <property type="project" value="UniProtKB-KW"/>
</dbReference>
<evidence type="ECO:0000256" key="2">
    <source>
        <dbReference type="ARBA" id="ARBA00023239"/>
    </source>
</evidence>
<name>A0A450TDQ9_9GAMM</name>